<comment type="caution">
    <text evidence="5">The sequence shown here is derived from an EMBL/GenBank/DDBJ whole genome shotgun (WGS) entry which is preliminary data.</text>
</comment>
<dbReference type="EMBL" id="JBHUMQ010000017">
    <property type="protein sequence ID" value="MFD2693508.1"/>
    <property type="molecule type" value="Genomic_DNA"/>
</dbReference>
<dbReference type="Gene3D" id="3.40.50.300">
    <property type="entry name" value="P-loop containing nucleotide triphosphate hydrolases"/>
    <property type="match status" value="1"/>
</dbReference>
<evidence type="ECO:0000259" key="4">
    <source>
        <dbReference type="PROSITE" id="PS50893"/>
    </source>
</evidence>
<evidence type="ECO:0000256" key="2">
    <source>
        <dbReference type="ARBA" id="ARBA00022741"/>
    </source>
</evidence>
<sequence length="334" mass="37079">MSYLTIENLNLELGGKMILTDLNLSIEKGQLISLLGPSGCGKSTLLRGISGLNSIKSGKVMIDGQDITKLAPKKREVGMVFQSYALFPNLTVADNVAFGLAMKRVKKDAVNKKVAQILELVGLEDKAKSYPSELSGGQQQRVALARSIVVEPKVLLLDEPLSALDAQIRRQLRLELCRLQRKLGITMIFVTHDQEEAMTISDRIFVMHKGKIAQEGTPSEVYFHPQNEFVAGFIGNYNKLNKMQVEQLFGSLDKDGSTYVLRPEAIDFTPQAHAVSVVGQIIERHILGNVVRCTVQTQHGTLWVDRINQGQAELDESKDVTLFIRQEDVVTLHQ</sequence>
<dbReference type="SMART" id="SM00382">
    <property type="entry name" value="AAA"/>
    <property type="match status" value="1"/>
</dbReference>
<keyword evidence="6" id="KW-1185">Reference proteome</keyword>
<dbReference type="Pfam" id="PF00005">
    <property type="entry name" value="ABC_tran"/>
    <property type="match status" value="1"/>
</dbReference>
<feature type="domain" description="ABC transporter" evidence="4">
    <location>
        <begin position="4"/>
        <end position="234"/>
    </location>
</feature>
<dbReference type="PROSITE" id="PS00211">
    <property type="entry name" value="ABC_TRANSPORTER_1"/>
    <property type="match status" value="1"/>
</dbReference>
<dbReference type="PANTHER" id="PTHR42781">
    <property type="entry name" value="SPERMIDINE/PUTRESCINE IMPORT ATP-BINDING PROTEIN POTA"/>
    <property type="match status" value="1"/>
</dbReference>
<gene>
    <name evidence="5" type="ORF">ACFSUE_07695</name>
</gene>
<keyword evidence="3 5" id="KW-0067">ATP-binding</keyword>
<dbReference type="SUPFAM" id="SSF52540">
    <property type="entry name" value="P-loop containing nucleoside triphosphate hydrolases"/>
    <property type="match status" value="1"/>
</dbReference>
<keyword evidence="1" id="KW-0813">Transport</keyword>
<protein>
    <submittedName>
        <fullName evidence="5">ABC transporter ATP-binding protein</fullName>
    </submittedName>
</protein>
<dbReference type="InterPro" id="IPR027417">
    <property type="entry name" value="P-loop_NTPase"/>
</dbReference>
<reference evidence="6" key="1">
    <citation type="journal article" date="2019" name="Int. J. Syst. Evol. Microbiol.">
        <title>The Global Catalogue of Microorganisms (GCM) 10K type strain sequencing project: providing services to taxonomists for standard genome sequencing and annotation.</title>
        <authorList>
            <consortium name="The Broad Institute Genomics Platform"/>
            <consortium name="The Broad Institute Genome Sequencing Center for Infectious Disease"/>
            <person name="Wu L."/>
            <person name="Ma J."/>
        </authorList>
    </citation>
    <scope>NUCLEOTIDE SEQUENCE [LARGE SCALE GENOMIC DNA]</scope>
    <source>
        <strain evidence="6">TISTR 2466</strain>
    </source>
</reference>
<evidence type="ECO:0000313" key="5">
    <source>
        <dbReference type="EMBL" id="MFD2693508.1"/>
    </source>
</evidence>
<name>A0ABW5S225_9BACL</name>
<dbReference type="RefSeq" id="WP_253060426.1">
    <property type="nucleotide sequence ID" value="NZ_JAMXWM010000005.1"/>
</dbReference>
<dbReference type="InterPro" id="IPR017871">
    <property type="entry name" value="ABC_transporter-like_CS"/>
</dbReference>
<organism evidence="5 6">
    <name type="scientific">Sporolactobacillus shoreicorticis</name>
    <dbReference type="NCBI Taxonomy" id="1923877"/>
    <lineage>
        <taxon>Bacteria</taxon>
        <taxon>Bacillati</taxon>
        <taxon>Bacillota</taxon>
        <taxon>Bacilli</taxon>
        <taxon>Bacillales</taxon>
        <taxon>Sporolactobacillaceae</taxon>
        <taxon>Sporolactobacillus</taxon>
    </lineage>
</organism>
<dbReference type="PANTHER" id="PTHR42781:SF9">
    <property type="entry name" value="AMINO ACID ABC TRANSPORTER, ATP-BINDING PROTEIN-RELATED"/>
    <property type="match status" value="1"/>
</dbReference>
<dbReference type="InterPro" id="IPR050093">
    <property type="entry name" value="ABC_SmlMolc_Importer"/>
</dbReference>
<accession>A0ABW5S225</accession>
<dbReference type="SUPFAM" id="SSF50331">
    <property type="entry name" value="MOP-like"/>
    <property type="match status" value="1"/>
</dbReference>
<keyword evidence="2" id="KW-0547">Nucleotide-binding</keyword>
<dbReference type="InterPro" id="IPR003439">
    <property type="entry name" value="ABC_transporter-like_ATP-bd"/>
</dbReference>
<evidence type="ECO:0000313" key="6">
    <source>
        <dbReference type="Proteomes" id="UP001597399"/>
    </source>
</evidence>
<dbReference type="GO" id="GO:0005524">
    <property type="term" value="F:ATP binding"/>
    <property type="evidence" value="ECO:0007669"/>
    <property type="project" value="UniProtKB-KW"/>
</dbReference>
<dbReference type="Pfam" id="PF08402">
    <property type="entry name" value="TOBE_2"/>
    <property type="match status" value="1"/>
</dbReference>
<evidence type="ECO:0000256" key="1">
    <source>
        <dbReference type="ARBA" id="ARBA00022448"/>
    </source>
</evidence>
<dbReference type="InterPro" id="IPR003593">
    <property type="entry name" value="AAA+_ATPase"/>
</dbReference>
<dbReference type="Proteomes" id="UP001597399">
    <property type="component" value="Unassembled WGS sequence"/>
</dbReference>
<dbReference type="Gene3D" id="2.40.50.100">
    <property type="match status" value="1"/>
</dbReference>
<dbReference type="PROSITE" id="PS50893">
    <property type="entry name" value="ABC_TRANSPORTER_2"/>
    <property type="match status" value="1"/>
</dbReference>
<dbReference type="InterPro" id="IPR008995">
    <property type="entry name" value="Mo/tungstate-bd_C_term_dom"/>
</dbReference>
<dbReference type="InterPro" id="IPR013611">
    <property type="entry name" value="Transp-assoc_OB_typ2"/>
</dbReference>
<evidence type="ECO:0000256" key="3">
    <source>
        <dbReference type="ARBA" id="ARBA00022840"/>
    </source>
</evidence>
<proteinExistence type="predicted"/>